<evidence type="ECO:0000313" key="3">
    <source>
        <dbReference type="Proteomes" id="UP001524435"/>
    </source>
</evidence>
<evidence type="ECO:0000313" key="2">
    <source>
        <dbReference type="EMBL" id="MCQ5122224.1"/>
    </source>
</evidence>
<accession>A0ABT1SLX3</accession>
<dbReference type="Gene3D" id="3.30.420.40">
    <property type="match status" value="2"/>
</dbReference>
<dbReference type="InterPro" id="IPR003494">
    <property type="entry name" value="SHS2_FtsA"/>
</dbReference>
<proteinExistence type="predicted"/>
<feature type="domain" description="SHS2" evidence="1">
    <location>
        <begin position="8"/>
        <end position="195"/>
    </location>
</feature>
<comment type="caution">
    <text evidence="2">The sequence shown here is derived from an EMBL/GenBank/DDBJ whole genome shotgun (WGS) entry which is preliminary data.</text>
</comment>
<dbReference type="InterPro" id="IPR043129">
    <property type="entry name" value="ATPase_NBD"/>
</dbReference>
<dbReference type="PANTHER" id="PTHR32432">
    <property type="entry name" value="CELL DIVISION PROTEIN FTSA-RELATED"/>
    <property type="match status" value="1"/>
</dbReference>
<keyword evidence="3" id="KW-1185">Reference proteome</keyword>
<name>A0ABT1SLX3_9FIRM</name>
<dbReference type="Proteomes" id="UP001524435">
    <property type="component" value="Unassembled WGS sequence"/>
</dbReference>
<dbReference type="SUPFAM" id="SSF53067">
    <property type="entry name" value="Actin-like ATPase domain"/>
    <property type="match status" value="1"/>
</dbReference>
<keyword evidence="2" id="KW-0132">Cell division</keyword>
<sequence>MKQLKQIYAALEIASHEIRLVVGEFHESRFNVLRVERTRCSGVAHKEIVDEQAVVAAIIKLITKSSHALGYKIERVLVAIPAIGVERAAKRVSVPLEEGSKRVRLSHIQMGINEAVSYKPGDDVELVNIGCIKYITNGITSRKMPIGEICDVLTMNVDLLYAKKEIVYAYARCVEKAGLEIMDICLDAYAMAEEAAVFEQTVDKYVIQVDLDRQDTTLSLFTHGKLVSCEVLDSGYGKWLTDLKEAFGFPSDVGFRLLKNNLTFAKDMEEDAVIYLWNEEKVTKQLTMKQLYDCVKDDVDAWINAVNEACAPIVETGDGRYLMCGEGMEIQGLAERMGDFNALAKVYVPQIIGARDCSLAVCLGLFYNWKEQLEIRSDDRICADIRDITNGTQIGKRRATDDEGSFTKRLKSMLLSEK</sequence>
<dbReference type="RefSeq" id="WP_102265742.1">
    <property type="nucleotide sequence ID" value="NZ_CALVCM010000033.1"/>
</dbReference>
<reference evidence="2 3" key="1">
    <citation type="submission" date="2022-06" db="EMBL/GenBank/DDBJ databases">
        <title>Isolation of gut microbiota from human fecal samples.</title>
        <authorList>
            <person name="Pamer E.G."/>
            <person name="Barat B."/>
            <person name="Waligurski E."/>
            <person name="Medina S."/>
            <person name="Paddock L."/>
            <person name="Mostad J."/>
        </authorList>
    </citation>
    <scope>NUCLEOTIDE SEQUENCE [LARGE SCALE GENOMIC DNA]</scope>
    <source>
        <strain evidence="2 3">DFI.6.1</strain>
    </source>
</reference>
<evidence type="ECO:0000259" key="1">
    <source>
        <dbReference type="SMART" id="SM00842"/>
    </source>
</evidence>
<dbReference type="InterPro" id="IPR050696">
    <property type="entry name" value="FtsA/MreB"/>
</dbReference>
<organism evidence="2 3">
    <name type="scientific">Massilicoli timonensis</name>
    <dbReference type="NCBI Taxonomy" id="2015901"/>
    <lineage>
        <taxon>Bacteria</taxon>
        <taxon>Bacillati</taxon>
        <taxon>Bacillota</taxon>
        <taxon>Erysipelotrichia</taxon>
        <taxon>Erysipelotrichales</taxon>
        <taxon>Erysipelotrichaceae</taxon>
        <taxon>Massilicoli</taxon>
    </lineage>
</organism>
<dbReference type="Gene3D" id="3.30.1490.300">
    <property type="match status" value="1"/>
</dbReference>
<dbReference type="SMART" id="SM00842">
    <property type="entry name" value="FtsA"/>
    <property type="match status" value="1"/>
</dbReference>
<gene>
    <name evidence="2" type="ORF">NE663_08135</name>
</gene>
<dbReference type="GO" id="GO:0051301">
    <property type="term" value="P:cell division"/>
    <property type="evidence" value="ECO:0007669"/>
    <property type="project" value="UniProtKB-KW"/>
</dbReference>
<dbReference type="PANTHER" id="PTHR32432:SF4">
    <property type="entry name" value="CELL DIVISION PROTEIN FTSA"/>
    <property type="match status" value="1"/>
</dbReference>
<dbReference type="EMBL" id="JANGCH010000011">
    <property type="protein sequence ID" value="MCQ5122224.1"/>
    <property type="molecule type" value="Genomic_DNA"/>
</dbReference>
<keyword evidence="2" id="KW-0131">Cell cycle</keyword>
<protein>
    <submittedName>
        <fullName evidence="2">Cell division protein FtsA</fullName>
    </submittedName>
</protein>